<feature type="transmembrane region" description="Helical" evidence="6">
    <location>
        <begin position="281"/>
        <end position="305"/>
    </location>
</feature>
<evidence type="ECO:0000313" key="8">
    <source>
        <dbReference type="Proteomes" id="UP001055153"/>
    </source>
</evidence>
<proteinExistence type="predicted"/>
<feature type="transmembrane region" description="Helical" evidence="6">
    <location>
        <begin position="33"/>
        <end position="51"/>
    </location>
</feature>
<sequence>MTIVLTFICNAGLNLLLGLMVAGLLGPAEYGRFAVASMAAILVSTALFDWLRLSTTRFAGGGAAPGASLKASLEAGYGGLALLVVGLSLLAHAVGLGVAGVPVVVVAIMAVANARFEFRAAEARALFRNRTYLGLVVSKNVLALVLAVAAAHLLASAAWVIAVLALSAVAAALTARASLDREPAPLSAARRSAIAAFARYGLPIVGANLVYQVIILVNRGVGAEALGLAAAGQLSLATDLTVRLLLSVGAALDAFLFQLAVRRRAEDGEAAGHRQVASNMLIVGAVLCFLGTAYVVALPALQALFIPAAYRGAFGELSTILVPGMVAFCFGQFGLNPIFQLSGRTGILMGSALAALAADLALVWLLSPWAGAAGLALAHTGGLLAGALAAAWPAARARACWPSGRDMLAVGLAAGAMAGVAWPLRSLDAPWLALAGAGLLGTLAYGGVLIGLDAGGLRGWLGRRLTGTGAVLRAGDAEMEAR</sequence>
<feature type="transmembrane region" description="Helical" evidence="6">
    <location>
        <begin position="200"/>
        <end position="221"/>
    </location>
</feature>
<evidence type="ECO:0008006" key="9">
    <source>
        <dbReference type="Google" id="ProtNLM"/>
    </source>
</evidence>
<keyword evidence="2" id="KW-1003">Cell membrane</keyword>
<comment type="subcellular location">
    <subcellularLocation>
        <location evidence="1">Cell membrane</location>
        <topology evidence="1">Multi-pass membrane protein</topology>
    </subcellularLocation>
</comment>
<dbReference type="InterPro" id="IPR050833">
    <property type="entry name" value="Poly_Biosynth_Transport"/>
</dbReference>
<protein>
    <recommendedName>
        <fullName evidence="9">Polysaccharide biosynthesis protein C-terminal domain-containing protein</fullName>
    </recommendedName>
</protein>
<feature type="transmembrane region" description="Helical" evidence="6">
    <location>
        <begin position="132"/>
        <end position="151"/>
    </location>
</feature>
<feature type="transmembrane region" description="Helical" evidence="6">
    <location>
        <begin position="241"/>
        <end position="261"/>
    </location>
</feature>
<dbReference type="Proteomes" id="UP001055153">
    <property type="component" value="Unassembled WGS sequence"/>
</dbReference>
<name>A0ABQ4S9A2_9HYPH</name>
<feature type="transmembrane region" description="Helical" evidence="6">
    <location>
        <begin position="96"/>
        <end position="112"/>
    </location>
</feature>
<gene>
    <name evidence="7" type="ORF">GMJLKIPL_1704</name>
</gene>
<keyword evidence="5 6" id="KW-0472">Membrane</keyword>
<comment type="caution">
    <text evidence="7">The sequence shown here is derived from an EMBL/GenBank/DDBJ whole genome shotgun (WGS) entry which is preliminary data.</text>
</comment>
<accession>A0ABQ4S9A2</accession>
<keyword evidence="3 6" id="KW-0812">Transmembrane</keyword>
<dbReference type="RefSeq" id="WP_238234668.1">
    <property type="nucleotide sequence ID" value="NZ_BPQQ01000018.1"/>
</dbReference>
<organism evidence="7 8">
    <name type="scientific">Methylobacterium isbiliense</name>
    <dbReference type="NCBI Taxonomy" id="315478"/>
    <lineage>
        <taxon>Bacteria</taxon>
        <taxon>Pseudomonadati</taxon>
        <taxon>Pseudomonadota</taxon>
        <taxon>Alphaproteobacteria</taxon>
        <taxon>Hyphomicrobiales</taxon>
        <taxon>Methylobacteriaceae</taxon>
        <taxon>Methylobacterium</taxon>
    </lineage>
</organism>
<reference evidence="7" key="1">
    <citation type="journal article" date="2021" name="Front. Microbiol.">
        <title>Comprehensive Comparative Genomics and Phenotyping of Methylobacterium Species.</title>
        <authorList>
            <person name="Alessa O."/>
            <person name="Ogura Y."/>
            <person name="Fujitani Y."/>
            <person name="Takami H."/>
            <person name="Hayashi T."/>
            <person name="Sahin N."/>
            <person name="Tani A."/>
        </authorList>
    </citation>
    <scope>NUCLEOTIDE SEQUENCE</scope>
    <source>
        <strain evidence="7">DSM 17168</strain>
    </source>
</reference>
<evidence type="ECO:0000256" key="4">
    <source>
        <dbReference type="ARBA" id="ARBA00022989"/>
    </source>
</evidence>
<feature type="transmembrane region" description="Helical" evidence="6">
    <location>
        <begin position="7"/>
        <end position="27"/>
    </location>
</feature>
<evidence type="ECO:0000256" key="1">
    <source>
        <dbReference type="ARBA" id="ARBA00004651"/>
    </source>
</evidence>
<dbReference type="EMBL" id="BPQQ01000018">
    <property type="protein sequence ID" value="GJD99786.1"/>
    <property type="molecule type" value="Genomic_DNA"/>
</dbReference>
<evidence type="ECO:0000256" key="2">
    <source>
        <dbReference type="ARBA" id="ARBA00022475"/>
    </source>
</evidence>
<keyword evidence="8" id="KW-1185">Reference proteome</keyword>
<feature type="transmembrane region" description="Helical" evidence="6">
    <location>
        <begin position="372"/>
        <end position="395"/>
    </location>
</feature>
<feature type="transmembrane region" description="Helical" evidence="6">
    <location>
        <begin position="347"/>
        <end position="366"/>
    </location>
</feature>
<feature type="transmembrane region" description="Helical" evidence="6">
    <location>
        <begin position="407"/>
        <end position="425"/>
    </location>
</feature>
<dbReference type="PANTHER" id="PTHR30250:SF11">
    <property type="entry name" value="O-ANTIGEN TRANSPORTER-RELATED"/>
    <property type="match status" value="1"/>
</dbReference>
<evidence type="ECO:0000256" key="6">
    <source>
        <dbReference type="SAM" id="Phobius"/>
    </source>
</evidence>
<keyword evidence="4 6" id="KW-1133">Transmembrane helix</keyword>
<evidence type="ECO:0000256" key="3">
    <source>
        <dbReference type="ARBA" id="ARBA00022692"/>
    </source>
</evidence>
<reference evidence="7" key="2">
    <citation type="submission" date="2021-08" db="EMBL/GenBank/DDBJ databases">
        <authorList>
            <person name="Tani A."/>
            <person name="Ola A."/>
            <person name="Ogura Y."/>
            <person name="Katsura K."/>
            <person name="Hayashi T."/>
        </authorList>
    </citation>
    <scope>NUCLEOTIDE SEQUENCE</scope>
    <source>
        <strain evidence="7">DSM 17168</strain>
    </source>
</reference>
<feature type="transmembrane region" description="Helical" evidence="6">
    <location>
        <begin position="317"/>
        <end position="335"/>
    </location>
</feature>
<dbReference type="PANTHER" id="PTHR30250">
    <property type="entry name" value="PST FAMILY PREDICTED COLANIC ACID TRANSPORTER"/>
    <property type="match status" value="1"/>
</dbReference>
<evidence type="ECO:0000256" key="5">
    <source>
        <dbReference type="ARBA" id="ARBA00023136"/>
    </source>
</evidence>
<evidence type="ECO:0000313" key="7">
    <source>
        <dbReference type="EMBL" id="GJD99786.1"/>
    </source>
</evidence>
<feature type="transmembrane region" description="Helical" evidence="6">
    <location>
        <begin position="157"/>
        <end position="179"/>
    </location>
</feature>
<feature type="transmembrane region" description="Helical" evidence="6">
    <location>
        <begin position="431"/>
        <end position="454"/>
    </location>
</feature>